<evidence type="ECO:0000259" key="1">
    <source>
        <dbReference type="Pfam" id="PF00156"/>
    </source>
</evidence>
<dbReference type="AlphaFoldDB" id="A0A1L9BIH4"/>
<dbReference type="InterPro" id="IPR029057">
    <property type="entry name" value="PRTase-like"/>
</dbReference>
<reference evidence="2 3" key="2">
    <citation type="submission" date="2016-12" db="EMBL/GenBank/DDBJ databases">
        <title>Draft Genome Sequence of Cystobacter ferrugineus Strain Cbfe23.</title>
        <authorList>
            <person name="Akbar S."/>
            <person name="Dowd S.E."/>
            <person name="Stevens D.C."/>
        </authorList>
    </citation>
    <scope>NUCLEOTIDE SEQUENCE [LARGE SCALE GENOMIC DNA]</scope>
    <source>
        <strain evidence="2 3">Cbfe23</strain>
    </source>
</reference>
<evidence type="ECO:0000313" key="3">
    <source>
        <dbReference type="Proteomes" id="UP000182229"/>
    </source>
</evidence>
<evidence type="ECO:0000313" key="2">
    <source>
        <dbReference type="EMBL" id="OJH42104.1"/>
    </source>
</evidence>
<dbReference type="OrthoDB" id="5421180at2"/>
<proteinExistence type="predicted"/>
<organism evidence="2 3">
    <name type="scientific">Cystobacter ferrugineus</name>
    <dbReference type="NCBI Taxonomy" id="83449"/>
    <lineage>
        <taxon>Bacteria</taxon>
        <taxon>Pseudomonadati</taxon>
        <taxon>Myxococcota</taxon>
        <taxon>Myxococcia</taxon>
        <taxon>Myxococcales</taxon>
        <taxon>Cystobacterineae</taxon>
        <taxon>Archangiaceae</taxon>
        <taxon>Cystobacter</taxon>
    </lineage>
</organism>
<dbReference type="SUPFAM" id="SSF53271">
    <property type="entry name" value="PRTase-like"/>
    <property type="match status" value="1"/>
</dbReference>
<keyword evidence="3" id="KW-1185">Reference proteome</keyword>
<protein>
    <submittedName>
        <fullName evidence="2">Phosphoribosyl transferase</fullName>
    </submittedName>
</protein>
<gene>
    <name evidence="2" type="ORF">BON30_02470</name>
</gene>
<dbReference type="Gene3D" id="3.40.50.2020">
    <property type="match status" value="1"/>
</dbReference>
<dbReference type="CDD" id="cd06223">
    <property type="entry name" value="PRTases_typeI"/>
    <property type="match status" value="1"/>
</dbReference>
<dbReference type="GO" id="GO:0016740">
    <property type="term" value="F:transferase activity"/>
    <property type="evidence" value="ECO:0007669"/>
    <property type="project" value="UniProtKB-KW"/>
</dbReference>
<sequence>MARFQDRFEAGRVLGEHLRAYAGRSDSLVLALPRGGIPVGFEVARALDAPLEAFVVRKLGVPGHEEFAMGAIATGGVRVLNEDTVRGLHISDEEVARVLAREERELARRERLFRGGRPPPRIQGRTVILVDDGLATGSTMRAAVLALREQEPGLLVVGVPVGAPGTCASFRDEADEVVCVLTPEPFHAIGHFYEDFAQTSDEEVRELLARAERGAGFGMEAF</sequence>
<dbReference type="Proteomes" id="UP000182229">
    <property type="component" value="Unassembled WGS sequence"/>
</dbReference>
<dbReference type="STRING" id="83449.BON30_02470"/>
<comment type="caution">
    <text evidence="2">The sequence shown here is derived from an EMBL/GenBank/DDBJ whole genome shotgun (WGS) entry which is preliminary data.</text>
</comment>
<dbReference type="RefSeq" id="WP_071896201.1">
    <property type="nucleotide sequence ID" value="NZ_MPIN01000001.1"/>
</dbReference>
<dbReference type="InterPro" id="IPR000836">
    <property type="entry name" value="PRTase_dom"/>
</dbReference>
<dbReference type="EMBL" id="MPIN01000001">
    <property type="protein sequence ID" value="OJH42104.1"/>
    <property type="molecule type" value="Genomic_DNA"/>
</dbReference>
<accession>A0A1L9BIH4</accession>
<feature type="domain" description="Phosphoribosyltransferase" evidence="1">
    <location>
        <begin position="11"/>
        <end position="155"/>
    </location>
</feature>
<reference evidence="3" key="1">
    <citation type="submission" date="2016-11" db="EMBL/GenBank/DDBJ databases">
        <authorList>
            <person name="Shukria A."/>
            <person name="Stevens D.C."/>
        </authorList>
    </citation>
    <scope>NUCLEOTIDE SEQUENCE [LARGE SCALE GENOMIC DNA]</scope>
    <source>
        <strain evidence="3">Cbfe23</strain>
    </source>
</reference>
<name>A0A1L9BIH4_9BACT</name>
<dbReference type="Pfam" id="PF00156">
    <property type="entry name" value="Pribosyltran"/>
    <property type="match status" value="1"/>
</dbReference>
<dbReference type="Gene3D" id="3.30.1310.20">
    <property type="entry name" value="PRTase-like"/>
    <property type="match status" value="1"/>
</dbReference>
<keyword evidence="2" id="KW-0808">Transferase</keyword>